<keyword evidence="1" id="KW-0812">Transmembrane</keyword>
<evidence type="ECO:0000256" key="1">
    <source>
        <dbReference type="SAM" id="Phobius"/>
    </source>
</evidence>
<feature type="transmembrane region" description="Helical" evidence="1">
    <location>
        <begin position="83"/>
        <end position="101"/>
    </location>
</feature>
<sequence length="121" mass="13522">MIFLDFAYAFKKKCDLVEAFFFSLFGKSGIHVCPLIIFAAGSILEIDVRGRHAVMEQLEPNIGVSFFIAGSLLKNISHFFQTFFFSHGGIVKILGVGLAFAGKGCHQILFRLGSLQLFHYR</sequence>
<organism evidence="2">
    <name type="scientific">bioreactor metagenome</name>
    <dbReference type="NCBI Taxonomy" id="1076179"/>
    <lineage>
        <taxon>unclassified sequences</taxon>
        <taxon>metagenomes</taxon>
        <taxon>ecological metagenomes</taxon>
    </lineage>
</organism>
<dbReference type="EMBL" id="VSSQ01145402">
    <property type="protein sequence ID" value="MPN64477.1"/>
    <property type="molecule type" value="Genomic_DNA"/>
</dbReference>
<keyword evidence="1" id="KW-0472">Membrane</keyword>
<feature type="transmembrane region" description="Helical" evidence="1">
    <location>
        <begin position="20"/>
        <end position="46"/>
    </location>
</feature>
<reference evidence="2" key="1">
    <citation type="submission" date="2019-08" db="EMBL/GenBank/DDBJ databases">
        <authorList>
            <person name="Kucharzyk K."/>
            <person name="Murdoch R.W."/>
            <person name="Higgins S."/>
            <person name="Loffler F."/>
        </authorList>
    </citation>
    <scope>NUCLEOTIDE SEQUENCE</scope>
</reference>
<name>A0A645JMB2_9ZZZZ</name>
<proteinExistence type="predicted"/>
<protein>
    <submittedName>
        <fullName evidence="2">Uncharacterized protein</fullName>
    </submittedName>
</protein>
<gene>
    <name evidence="2" type="ORF">SDC9_212252</name>
</gene>
<comment type="caution">
    <text evidence="2">The sequence shown here is derived from an EMBL/GenBank/DDBJ whole genome shotgun (WGS) entry which is preliminary data.</text>
</comment>
<keyword evidence="1" id="KW-1133">Transmembrane helix</keyword>
<evidence type="ECO:0000313" key="2">
    <source>
        <dbReference type="EMBL" id="MPN64477.1"/>
    </source>
</evidence>
<dbReference type="AlphaFoldDB" id="A0A645JMB2"/>
<accession>A0A645JMB2</accession>